<dbReference type="InterPro" id="IPR015141">
    <property type="entry name" value="PLipase_A2_prok/fun"/>
</dbReference>
<dbReference type="SUPFAM" id="SSF48619">
    <property type="entry name" value="Phospholipase A2, PLA2"/>
    <property type="match status" value="1"/>
</dbReference>
<dbReference type="EMBL" id="ML976617">
    <property type="protein sequence ID" value="KAF1843162.1"/>
    <property type="molecule type" value="Genomic_DNA"/>
</dbReference>
<dbReference type="Pfam" id="PF09056">
    <property type="entry name" value="Phospholip_A2_3"/>
    <property type="match status" value="1"/>
</dbReference>
<accession>A0A9P4GD20</accession>
<organism evidence="2 3">
    <name type="scientific">Cucurbitaria berberidis CBS 394.84</name>
    <dbReference type="NCBI Taxonomy" id="1168544"/>
    <lineage>
        <taxon>Eukaryota</taxon>
        <taxon>Fungi</taxon>
        <taxon>Dikarya</taxon>
        <taxon>Ascomycota</taxon>
        <taxon>Pezizomycotina</taxon>
        <taxon>Dothideomycetes</taxon>
        <taxon>Pleosporomycetidae</taxon>
        <taxon>Pleosporales</taxon>
        <taxon>Pleosporineae</taxon>
        <taxon>Cucurbitariaceae</taxon>
        <taxon>Cucurbitaria</taxon>
    </lineage>
</organism>
<name>A0A9P4GD20_9PLEO</name>
<feature type="chain" id="PRO_5040126717" description="Phospholipase A2" evidence="1">
    <location>
        <begin position="25"/>
        <end position="172"/>
    </location>
</feature>
<protein>
    <recommendedName>
        <fullName evidence="4">Phospholipase A2</fullName>
    </recommendedName>
</protein>
<evidence type="ECO:0000256" key="1">
    <source>
        <dbReference type="SAM" id="SignalP"/>
    </source>
</evidence>
<sequence>MITKTSAALFAFAAILGIGSLVLSAPTAVSTQANPTFTPIPHPGITPSTIFTNFALFQIPMDQFLIRRNKKDGPSDIDWESDGCSHVEDEPFGFNYATNRLRMLVKDSCRRHDFGYRNFKKQNRYKVTSTSTGKQSIDLQFREDLLAQCDTEKHRRSCRFVAKIYYKAVRIY</sequence>
<evidence type="ECO:0000313" key="2">
    <source>
        <dbReference type="EMBL" id="KAF1843162.1"/>
    </source>
</evidence>
<dbReference type="OrthoDB" id="5120271at2759"/>
<dbReference type="AlphaFoldDB" id="A0A9P4GD20"/>
<dbReference type="GeneID" id="63847557"/>
<dbReference type="InterPro" id="IPR036444">
    <property type="entry name" value="PLipase_A2_dom_sf"/>
</dbReference>
<evidence type="ECO:0008006" key="4">
    <source>
        <dbReference type="Google" id="ProtNLM"/>
    </source>
</evidence>
<keyword evidence="3" id="KW-1185">Reference proteome</keyword>
<gene>
    <name evidence="2" type="ORF">K460DRAFT_315171</name>
</gene>
<reference evidence="2" key="1">
    <citation type="submission" date="2020-01" db="EMBL/GenBank/DDBJ databases">
        <authorList>
            <consortium name="DOE Joint Genome Institute"/>
            <person name="Haridas S."/>
            <person name="Albert R."/>
            <person name="Binder M."/>
            <person name="Bloem J."/>
            <person name="Labutti K."/>
            <person name="Salamov A."/>
            <person name="Andreopoulos B."/>
            <person name="Baker S.E."/>
            <person name="Barry K."/>
            <person name="Bills G."/>
            <person name="Bluhm B.H."/>
            <person name="Cannon C."/>
            <person name="Castanera R."/>
            <person name="Culley D.E."/>
            <person name="Daum C."/>
            <person name="Ezra D."/>
            <person name="Gonzalez J.B."/>
            <person name="Henrissat B."/>
            <person name="Kuo A."/>
            <person name="Liang C."/>
            <person name="Lipzen A."/>
            <person name="Lutzoni F."/>
            <person name="Magnuson J."/>
            <person name="Mondo S."/>
            <person name="Nolan M."/>
            <person name="Ohm R."/>
            <person name="Pangilinan J."/>
            <person name="Park H.-J."/>
            <person name="Ramirez L."/>
            <person name="Alfaro M."/>
            <person name="Sun H."/>
            <person name="Tritt A."/>
            <person name="Yoshinaga Y."/>
            <person name="Zwiers L.-H."/>
            <person name="Turgeon B.G."/>
            <person name="Goodwin S.B."/>
            <person name="Spatafora J.W."/>
            <person name="Crous P.W."/>
            <person name="Grigoriev I.V."/>
        </authorList>
    </citation>
    <scope>NUCLEOTIDE SEQUENCE</scope>
    <source>
        <strain evidence="2">CBS 394.84</strain>
    </source>
</reference>
<feature type="non-terminal residue" evidence="2">
    <location>
        <position position="172"/>
    </location>
</feature>
<dbReference type="GO" id="GO:0006644">
    <property type="term" value="P:phospholipid metabolic process"/>
    <property type="evidence" value="ECO:0007669"/>
    <property type="project" value="InterPro"/>
</dbReference>
<feature type="signal peptide" evidence="1">
    <location>
        <begin position="1"/>
        <end position="24"/>
    </location>
</feature>
<dbReference type="Proteomes" id="UP000800039">
    <property type="component" value="Unassembled WGS sequence"/>
</dbReference>
<proteinExistence type="predicted"/>
<keyword evidence="1" id="KW-0732">Signal</keyword>
<dbReference type="RefSeq" id="XP_040785725.1">
    <property type="nucleotide sequence ID" value="XM_040930305.1"/>
</dbReference>
<dbReference type="Gene3D" id="1.20.90.10">
    <property type="entry name" value="Phospholipase A2 domain"/>
    <property type="match status" value="1"/>
</dbReference>
<dbReference type="GO" id="GO:0004623">
    <property type="term" value="F:phospholipase A2 activity"/>
    <property type="evidence" value="ECO:0007669"/>
    <property type="project" value="InterPro"/>
</dbReference>
<evidence type="ECO:0000313" key="3">
    <source>
        <dbReference type="Proteomes" id="UP000800039"/>
    </source>
</evidence>
<dbReference type="GO" id="GO:0050482">
    <property type="term" value="P:arachidonate secretion"/>
    <property type="evidence" value="ECO:0007669"/>
    <property type="project" value="InterPro"/>
</dbReference>
<comment type="caution">
    <text evidence="2">The sequence shown here is derived from an EMBL/GenBank/DDBJ whole genome shotgun (WGS) entry which is preliminary data.</text>
</comment>